<comment type="caution">
    <text evidence="2">The sequence shown here is derived from an EMBL/GenBank/DDBJ whole genome shotgun (WGS) entry which is preliminary data.</text>
</comment>
<feature type="transmembrane region" description="Helical" evidence="1">
    <location>
        <begin position="9"/>
        <end position="28"/>
    </location>
</feature>
<keyword evidence="1" id="KW-0812">Transmembrane</keyword>
<gene>
    <name evidence="2" type="ORF">A3A20_01990</name>
</gene>
<protein>
    <submittedName>
        <fullName evidence="2">Uncharacterized protein</fullName>
    </submittedName>
</protein>
<accession>A0A1F8DV58</accession>
<evidence type="ECO:0000256" key="1">
    <source>
        <dbReference type="SAM" id="Phobius"/>
    </source>
</evidence>
<dbReference type="AlphaFoldDB" id="A0A1F8DV58"/>
<keyword evidence="1" id="KW-0472">Membrane</keyword>
<reference evidence="2 3" key="1">
    <citation type="journal article" date="2016" name="Nat. Commun.">
        <title>Thousands of microbial genomes shed light on interconnected biogeochemical processes in an aquifer system.</title>
        <authorList>
            <person name="Anantharaman K."/>
            <person name="Brown C.T."/>
            <person name="Hug L.A."/>
            <person name="Sharon I."/>
            <person name="Castelle C.J."/>
            <person name="Probst A.J."/>
            <person name="Thomas B.C."/>
            <person name="Singh A."/>
            <person name="Wilkins M.J."/>
            <person name="Karaoz U."/>
            <person name="Brodie E.L."/>
            <person name="Williams K.H."/>
            <person name="Hubbard S.S."/>
            <person name="Banfield J.F."/>
        </authorList>
    </citation>
    <scope>NUCLEOTIDE SEQUENCE [LARGE SCALE GENOMIC DNA]</scope>
</reference>
<evidence type="ECO:0000313" key="2">
    <source>
        <dbReference type="EMBL" id="OGM91685.1"/>
    </source>
</evidence>
<feature type="transmembrane region" description="Helical" evidence="1">
    <location>
        <begin position="61"/>
        <end position="81"/>
    </location>
</feature>
<name>A0A1F8DV58_9BACT</name>
<dbReference type="Proteomes" id="UP000178946">
    <property type="component" value="Unassembled WGS sequence"/>
</dbReference>
<proteinExistence type="predicted"/>
<organism evidence="2 3">
    <name type="scientific">Candidatus Wolfebacteria bacterium RIFCSPLOWO2_01_FULL_45_19</name>
    <dbReference type="NCBI Taxonomy" id="1802557"/>
    <lineage>
        <taxon>Bacteria</taxon>
        <taxon>Candidatus Wolfeibacteriota</taxon>
    </lineage>
</organism>
<evidence type="ECO:0000313" key="3">
    <source>
        <dbReference type="Proteomes" id="UP000178946"/>
    </source>
</evidence>
<sequence length="98" mass="11086">MKLQIKKSYLISLGLGILGAAVVMFSALKFQFFGLFLENFGIFLTSSFPSLDIYSFEIPGFVVYLICLPFILLNNAFSIFIQELKASAHKPSFSFLWE</sequence>
<keyword evidence="1" id="KW-1133">Transmembrane helix</keyword>
<dbReference type="EMBL" id="MGIR01000001">
    <property type="protein sequence ID" value="OGM91685.1"/>
    <property type="molecule type" value="Genomic_DNA"/>
</dbReference>